<feature type="transmembrane region" description="Helical" evidence="1">
    <location>
        <begin position="81"/>
        <end position="103"/>
    </location>
</feature>
<accession>A0ABY8RC58</accession>
<evidence type="ECO:0000313" key="2">
    <source>
        <dbReference type="EMBL" id="WHF51557.1"/>
    </source>
</evidence>
<feature type="transmembrane region" description="Helical" evidence="1">
    <location>
        <begin position="16"/>
        <end position="36"/>
    </location>
</feature>
<keyword evidence="3" id="KW-1185">Reference proteome</keyword>
<gene>
    <name evidence="2" type="ORF">QGN23_14200</name>
</gene>
<protein>
    <submittedName>
        <fullName evidence="2">DUF981 family protein</fullName>
    </submittedName>
</protein>
<proteinExistence type="predicted"/>
<keyword evidence="1" id="KW-0812">Transmembrane</keyword>
<keyword evidence="1" id="KW-0472">Membrane</keyword>
<reference evidence="2 3" key="1">
    <citation type="submission" date="2023-05" db="EMBL/GenBank/DDBJ databases">
        <title>Genomic insight into Chryseobacterium sp. wdc7 isolated forest soil (Gotjawal).</title>
        <authorList>
            <person name="Park S.-J."/>
        </authorList>
    </citation>
    <scope>NUCLEOTIDE SEQUENCE [LARGE SCALE GENOMIC DNA]</scope>
    <source>
        <strain evidence="3">wdc7</strain>
    </source>
</reference>
<feature type="transmembrane region" description="Helical" evidence="1">
    <location>
        <begin position="48"/>
        <end position="69"/>
    </location>
</feature>
<dbReference type="Proteomes" id="UP001241656">
    <property type="component" value="Chromosome"/>
</dbReference>
<dbReference type="InterPro" id="IPR009324">
    <property type="entry name" value="DUF981"/>
</dbReference>
<organism evidence="2 3">
    <name type="scientific">Chryseobacterium gotjawalense</name>
    <dbReference type="NCBI Taxonomy" id="3042315"/>
    <lineage>
        <taxon>Bacteria</taxon>
        <taxon>Pseudomonadati</taxon>
        <taxon>Bacteroidota</taxon>
        <taxon>Flavobacteriia</taxon>
        <taxon>Flavobacteriales</taxon>
        <taxon>Weeksellaceae</taxon>
        <taxon>Chryseobacterium group</taxon>
        <taxon>Chryseobacterium</taxon>
    </lineage>
</organism>
<dbReference type="EMBL" id="CP124855">
    <property type="protein sequence ID" value="WHF51557.1"/>
    <property type="molecule type" value="Genomic_DNA"/>
</dbReference>
<evidence type="ECO:0000313" key="3">
    <source>
        <dbReference type="Proteomes" id="UP001241656"/>
    </source>
</evidence>
<name>A0ABY8RC58_9FLAO</name>
<evidence type="ECO:0000256" key="1">
    <source>
        <dbReference type="SAM" id="Phobius"/>
    </source>
</evidence>
<feature type="transmembrane region" description="Helical" evidence="1">
    <location>
        <begin position="203"/>
        <end position="228"/>
    </location>
</feature>
<keyword evidence="1" id="KW-1133">Transmembrane helix</keyword>
<dbReference type="RefSeq" id="WP_282904898.1">
    <property type="nucleotide sequence ID" value="NZ_CP124855.1"/>
</dbReference>
<sequence>MADQHLIIDWTQLPTYNTIMALLVGVSLISLAKIGRELVYHKMPNPKGWAINFGVLGIILFLTGLHMTLTWPMAKYFPFDNIIFGETTLAFGTLDLALAFYFWKNSAEILTAKEPLKLISVHFKPLNILFYALALMLTSIFFAGVQFQFFAAPKEEPISGNFADLPWLEAWGLSLVFLGIGICGALTSRFFNQASKSEYKVSFLDQLCYIGLMITGWFMLLFGALNYYTHIGLILNTMK</sequence>
<feature type="transmembrane region" description="Helical" evidence="1">
    <location>
        <begin position="170"/>
        <end position="191"/>
    </location>
</feature>
<feature type="transmembrane region" description="Helical" evidence="1">
    <location>
        <begin position="128"/>
        <end position="150"/>
    </location>
</feature>
<dbReference type="Pfam" id="PF06168">
    <property type="entry name" value="DUF981"/>
    <property type="match status" value="1"/>
</dbReference>